<evidence type="ECO:0000256" key="1">
    <source>
        <dbReference type="ARBA" id="ARBA00022786"/>
    </source>
</evidence>
<dbReference type="SUPFAM" id="SSF81383">
    <property type="entry name" value="F-box domain"/>
    <property type="match status" value="1"/>
</dbReference>
<evidence type="ECO:0000313" key="3">
    <source>
        <dbReference type="EMBL" id="ODM90625.1"/>
    </source>
</evidence>
<gene>
    <name evidence="3" type="ORF">Ocin01_16058</name>
</gene>
<dbReference type="SMART" id="SM01028">
    <property type="entry name" value="Beta-TrCP_D"/>
    <property type="match status" value="1"/>
</dbReference>
<dbReference type="PANTHER" id="PTHR14604:SF4">
    <property type="entry name" value="F-BOX DOMAIN-CONTAINING PROTEIN"/>
    <property type="match status" value="1"/>
</dbReference>
<dbReference type="Pfam" id="PF12937">
    <property type="entry name" value="F-box-like"/>
    <property type="match status" value="1"/>
</dbReference>
<dbReference type="SMART" id="SM00256">
    <property type="entry name" value="FBOX"/>
    <property type="match status" value="1"/>
</dbReference>
<dbReference type="STRING" id="48709.A0A1D2MCB8"/>
<protein>
    <submittedName>
        <fullName evidence="3">F-box/WD repeat-containing protein 11</fullName>
    </submittedName>
</protein>
<dbReference type="InterPro" id="IPR001810">
    <property type="entry name" value="F-box_dom"/>
</dbReference>
<reference evidence="3 4" key="1">
    <citation type="journal article" date="2016" name="Genome Biol. Evol.">
        <title>Gene Family Evolution Reflects Adaptation to Soil Environmental Stressors in the Genome of the Collembolan Orchesella cincta.</title>
        <authorList>
            <person name="Faddeeva-Vakhrusheva A."/>
            <person name="Derks M.F."/>
            <person name="Anvar S.Y."/>
            <person name="Agamennone V."/>
            <person name="Suring W."/>
            <person name="Smit S."/>
            <person name="van Straalen N.M."/>
            <person name="Roelofs D."/>
        </authorList>
    </citation>
    <scope>NUCLEOTIDE SEQUENCE [LARGE SCALE GENOMIC DNA]</scope>
    <source>
        <tissue evidence="3">Mixed pool</tissue>
    </source>
</reference>
<dbReference type="Pfam" id="PF12125">
    <property type="entry name" value="Beta-TrCP_D"/>
    <property type="match status" value="1"/>
</dbReference>
<dbReference type="EMBL" id="LJIJ01001876">
    <property type="protein sequence ID" value="ODM90625.1"/>
    <property type="molecule type" value="Genomic_DNA"/>
</dbReference>
<accession>A0A1D2MCB8</accession>
<sequence>MLKLLHLIQMSSIDDSVKMDVRMVEAGEEGQELPQRVLDPTYLADKDLCLSRFDEWTKEEQSDFIENLLRRISEDQQAQVGEFVTPLLRRDFVTLFPKKGLDHIAENILSYLDVKSLCVAKLVCKDWNGVISNAMLWKKLIERHVRTDLLWRGLGERRGWYVQFQSWLCIVIKGLSI</sequence>
<evidence type="ECO:0000259" key="2">
    <source>
        <dbReference type="PROSITE" id="PS50181"/>
    </source>
</evidence>
<dbReference type="InterPro" id="IPR021977">
    <property type="entry name" value="Beta-TrCP_D"/>
</dbReference>
<dbReference type="Proteomes" id="UP000094527">
    <property type="component" value="Unassembled WGS sequence"/>
</dbReference>
<organism evidence="3 4">
    <name type="scientific">Orchesella cincta</name>
    <name type="common">Springtail</name>
    <name type="synonym">Podura cincta</name>
    <dbReference type="NCBI Taxonomy" id="48709"/>
    <lineage>
        <taxon>Eukaryota</taxon>
        <taxon>Metazoa</taxon>
        <taxon>Ecdysozoa</taxon>
        <taxon>Arthropoda</taxon>
        <taxon>Hexapoda</taxon>
        <taxon>Collembola</taxon>
        <taxon>Entomobryomorpha</taxon>
        <taxon>Entomobryoidea</taxon>
        <taxon>Orchesellidae</taxon>
        <taxon>Orchesellinae</taxon>
        <taxon>Orchesella</taxon>
    </lineage>
</organism>
<dbReference type="InterPro" id="IPR036047">
    <property type="entry name" value="F-box-like_dom_sf"/>
</dbReference>
<comment type="caution">
    <text evidence="3">The sequence shown here is derived from an EMBL/GenBank/DDBJ whole genome shotgun (WGS) entry which is preliminary data.</text>
</comment>
<dbReference type="Gene3D" id="6.10.250.1840">
    <property type="match status" value="1"/>
</dbReference>
<dbReference type="PROSITE" id="PS50181">
    <property type="entry name" value="FBOX"/>
    <property type="match status" value="1"/>
</dbReference>
<dbReference type="OMA" id="HECDICT"/>
<dbReference type="Gene3D" id="1.20.1280.50">
    <property type="match status" value="1"/>
</dbReference>
<dbReference type="OrthoDB" id="19711at2759"/>
<keyword evidence="4" id="KW-1185">Reference proteome</keyword>
<dbReference type="PANTHER" id="PTHR14604">
    <property type="entry name" value="WD40 REPEAT PF20"/>
    <property type="match status" value="1"/>
</dbReference>
<dbReference type="GO" id="GO:0046983">
    <property type="term" value="F:protein dimerization activity"/>
    <property type="evidence" value="ECO:0007669"/>
    <property type="project" value="InterPro"/>
</dbReference>
<feature type="non-terminal residue" evidence="3">
    <location>
        <position position="177"/>
    </location>
</feature>
<proteinExistence type="predicted"/>
<feature type="domain" description="F-box" evidence="2">
    <location>
        <begin position="102"/>
        <end position="140"/>
    </location>
</feature>
<dbReference type="InterPro" id="IPR050995">
    <property type="entry name" value="WD-F-box_domain-protein"/>
</dbReference>
<evidence type="ECO:0000313" key="4">
    <source>
        <dbReference type="Proteomes" id="UP000094527"/>
    </source>
</evidence>
<dbReference type="AlphaFoldDB" id="A0A1D2MCB8"/>
<name>A0A1D2MCB8_ORCCI</name>
<keyword evidence="1" id="KW-0833">Ubl conjugation pathway</keyword>